<dbReference type="GO" id="GO:0003723">
    <property type="term" value="F:RNA binding"/>
    <property type="evidence" value="ECO:0007669"/>
    <property type="project" value="UniProtKB-UniRule"/>
</dbReference>
<dbReference type="GO" id="GO:0005524">
    <property type="term" value="F:ATP binding"/>
    <property type="evidence" value="ECO:0007669"/>
    <property type="project" value="UniProtKB-UniRule"/>
</dbReference>
<evidence type="ECO:0000256" key="5">
    <source>
        <dbReference type="ARBA" id="ARBA00022801"/>
    </source>
</evidence>
<keyword evidence="7 10" id="KW-0067">ATP-binding</keyword>
<evidence type="ECO:0000259" key="13">
    <source>
        <dbReference type="PROSITE" id="PS51192"/>
    </source>
</evidence>
<feature type="domain" description="Helicase C-terminal" evidence="14">
    <location>
        <begin position="266"/>
        <end position="415"/>
    </location>
</feature>
<dbReference type="PROSITE" id="PS51192">
    <property type="entry name" value="HELICASE_ATP_BIND_1"/>
    <property type="match status" value="1"/>
</dbReference>
<feature type="region of interest" description="Disordered" evidence="12">
    <location>
        <begin position="498"/>
        <end position="539"/>
    </location>
</feature>
<dbReference type="InterPro" id="IPR014014">
    <property type="entry name" value="RNA_helicase_DEAD_Q_motif"/>
</dbReference>
<reference evidence="16 17" key="1">
    <citation type="journal article" date="2015" name="Genome Biol. Evol.">
        <title>Phylogenomic analyses indicate that early fungi evolved digesting cell walls of algal ancestors of land plants.</title>
        <authorList>
            <person name="Chang Y."/>
            <person name="Wang S."/>
            <person name="Sekimoto S."/>
            <person name="Aerts A.L."/>
            <person name="Choi C."/>
            <person name="Clum A."/>
            <person name="LaButti K.M."/>
            <person name="Lindquist E.A."/>
            <person name="Yee Ngan C."/>
            <person name="Ohm R.A."/>
            <person name="Salamov A.A."/>
            <person name="Grigoriev I.V."/>
            <person name="Spatafora J.W."/>
            <person name="Berbee M.L."/>
        </authorList>
    </citation>
    <scope>NUCLEOTIDE SEQUENCE [LARGE SCALE GENOMIC DNA]</scope>
    <source>
        <strain evidence="16 17">JEL478</strain>
    </source>
</reference>
<feature type="compositionally biased region" description="Acidic residues" evidence="12">
    <location>
        <begin position="726"/>
        <end position="739"/>
    </location>
</feature>
<accession>A0A139ASC9</accession>
<evidence type="ECO:0000256" key="2">
    <source>
        <dbReference type="ARBA" id="ARBA00022517"/>
    </source>
</evidence>
<evidence type="ECO:0000256" key="1">
    <source>
        <dbReference type="ARBA" id="ARBA00004604"/>
    </source>
</evidence>
<comment type="catalytic activity">
    <reaction evidence="11">
        <text>ATP + H2O = ADP + phosphate + H(+)</text>
        <dbReference type="Rhea" id="RHEA:13065"/>
        <dbReference type="ChEBI" id="CHEBI:15377"/>
        <dbReference type="ChEBI" id="CHEBI:15378"/>
        <dbReference type="ChEBI" id="CHEBI:30616"/>
        <dbReference type="ChEBI" id="CHEBI:43474"/>
        <dbReference type="ChEBI" id="CHEBI:456216"/>
        <dbReference type="EC" id="3.6.4.13"/>
    </reaction>
</comment>
<feature type="compositionally biased region" description="Basic residues" evidence="12">
    <location>
        <begin position="767"/>
        <end position="778"/>
    </location>
</feature>
<dbReference type="SMART" id="SM01178">
    <property type="entry name" value="DUF4217"/>
    <property type="match status" value="1"/>
</dbReference>
<evidence type="ECO:0000256" key="8">
    <source>
        <dbReference type="ARBA" id="ARBA00022884"/>
    </source>
</evidence>
<evidence type="ECO:0000313" key="17">
    <source>
        <dbReference type="Proteomes" id="UP000070544"/>
    </source>
</evidence>
<dbReference type="InterPro" id="IPR025313">
    <property type="entry name" value="SPB4-like_CTE"/>
</dbReference>
<dbReference type="InterPro" id="IPR000629">
    <property type="entry name" value="RNA-helicase_DEAD-box_CS"/>
</dbReference>
<evidence type="ECO:0000256" key="12">
    <source>
        <dbReference type="SAM" id="MobiDB-lite"/>
    </source>
</evidence>
<dbReference type="InterPro" id="IPR001650">
    <property type="entry name" value="Helicase_C-like"/>
</dbReference>
<keyword evidence="4 10" id="KW-0547">Nucleotide-binding</keyword>
<dbReference type="SMART" id="SM00487">
    <property type="entry name" value="DEXDc"/>
    <property type="match status" value="1"/>
</dbReference>
<evidence type="ECO:0000256" key="3">
    <source>
        <dbReference type="ARBA" id="ARBA00022552"/>
    </source>
</evidence>
<gene>
    <name evidence="16" type="ORF">M427DRAFT_131679</name>
</gene>
<feature type="short sequence motif" description="Q motif" evidence="9">
    <location>
        <begin position="35"/>
        <end position="63"/>
    </location>
</feature>
<comment type="function">
    <text evidence="11">RNA helicase.</text>
</comment>
<keyword evidence="3" id="KW-0698">rRNA processing</keyword>
<evidence type="ECO:0000259" key="14">
    <source>
        <dbReference type="PROSITE" id="PS51194"/>
    </source>
</evidence>
<dbReference type="GO" id="GO:0032040">
    <property type="term" value="C:small-subunit processome"/>
    <property type="evidence" value="ECO:0007669"/>
    <property type="project" value="EnsemblFungi"/>
</dbReference>
<organism evidence="16 17">
    <name type="scientific">Gonapodya prolifera (strain JEL478)</name>
    <name type="common">Monoblepharis prolifera</name>
    <dbReference type="NCBI Taxonomy" id="1344416"/>
    <lineage>
        <taxon>Eukaryota</taxon>
        <taxon>Fungi</taxon>
        <taxon>Fungi incertae sedis</taxon>
        <taxon>Chytridiomycota</taxon>
        <taxon>Chytridiomycota incertae sedis</taxon>
        <taxon>Monoblepharidomycetes</taxon>
        <taxon>Monoblepharidales</taxon>
        <taxon>Gonapodyaceae</taxon>
        <taxon>Gonapodya</taxon>
    </lineage>
</organism>
<dbReference type="GO" id="GO:0003724">
    <property type="term" value="F:RNA helicase activity"/>
    <property type="evidence" value="ECO:0007669"/>
    <property type="project" value="UniProtKB-EC"/>
</dbReference>
<sequence>MGKAKRARKDDELARIEELKDRIENELSSPNADIKEFDALPLSQNTLKGLSEAHYAEMTDIQRAALPPCLRGQDVLGAAKTGSGKTLAFIIPLLETLYRDRWTPMDGVGALVISPTRELALQIFEVLRTVGKHHTFSAGLLIGGKNLKAEQERVNRMNILVATPGRLLQHMDQTPDFACDNLKTLVLDEADRLLDLGFSKSLNAILANLPRSRQTLLFSATQTKSVSDLARLSLTDPAYVAVHDTASHATPGRLVQRYMVVNLQDKLDLLYTFLRTHLKSKMLVFLSSCKQVRFVFETFRRLQPGVPLMCLHGKQKQQKRVAVFESFAKRQNVCLFATDIAARGLDFPAVDWVVQLDCPEDAATYIHRVGRTARYEAAGNALLFLLPSERDGMLEALEAVKVPVEEVKVNTKKLESVKGHLAGLCAQDTEVRYLGQKAFVSYVRSVHVASNKKVFKVHELPAAEFAASLGLPGVPKIKFFAKAKLLKNVPRIWNTEERSGADSKVAGSSSDESDADGEENGARAKRSRVRRSESPALDVEAQKAAKVVTRVDRLFQRKNQTVLSEHYRKLINPSATGFHEEGLDDGEQDIFELKRKDHDLEGLEETQKVTEMSKRQVARRKEKELKSRGTAKKAVFDDEGNAVSVYQLEDEDGFHASINGDITSKIAANLESARQDMKKVDTVDKVTEKEKRRAKKAAKKEAERKKKTASREGKGTTVVLGRSDQADGEAMDYESDDGFSDGGGDASEQYDSGEDIPASDDEPVTLGKRKRRAAHHKASSAFRTLEDEERAALQLLQS</sequence>
<feature type="domain" description="DEAD-box RNA helicase Q" evidence="15">
    <location>
        <begin position="35"/>
        <end position="63"/>
    </location>
</feature>
<dbReference type="STRING" id="1344416.A0A139ASC9"/>
<evidence type="ECO:0000256" key="10">
    <source>
        <dbReference type="RuleBase" id="RU000492"/>
    </source>
</evidence>
<evidence type="ECO:0000256" key="11">
    <source>
        <dbReference type="RuleBase" id="RU365068"/>
    </source>
</evidence>
<dbReference type="InterPro" id="IPR014001">
    <property type="entry name" value="Helicase_ATP-bd"/>
</dbReference>
<dbReference type="SMART" id="SM00490">
    <property type="entry name" value="HELICc"/>
    <property type="match status" value="1"/>
</dbReference>
<evidence type="ECO:0000259" key="15">
    <source>
        <dbReference type="PROSITE" id="PS51195"/>
    </source>
</evidence>
<protein>
    <recommendedName>
        <fullName evidence="11">ATP-dependent RNA helicase</fullName>
        <ecNumber evidence="11">3.6.4.13</ecNumber>
    </recommendedName>
</protein>
<dbReference type="Pfam" id="PF00270">
    <property type="entry name" value="DEAD"/>
    <property type="match status" value="1"/>
</dbReference>
<dbReference type="GO" id="GO:0006364">
    <property type="term" value="P:rRNA processing"/>
    <property type="evidence" value="ECO:0007669"/>
    <property type="project" value="UniProtKB-KW"/>
</dbReference>
<keyword evidence="17" id="KW-1185">Reference proteome</keyword>
<dbReference type="OrthoDB" id="10259640at2759"/>
<dbReference type="Gene3D" id="3.40.50.300">
    <property type="entry name" value="P-loop containing nucleotide triphosphate hydrolases"/>
    <property type="match status" value="2"/>
</dbReference>
<dbReference type="EC" id="3.6.4.13" evidence="11"/>
<dbReference type="Pfam" id="PF00271">
    <property type="entry name" value="Helicase_C"/>
    <property type="match status" value="1"/>
</dbReference>
<evidence type="ECO:0000256" key="7">
    <source>
        <dbReference type="ARBA" id="ARBA00022840"/>
    </source>
</evidence>
<dbReference type="PROSITE" id="PS00039">
    <property type="entry name" value="DEAD_ATP_HELICASE"/>
    <property type="match status" value="1"/>
</dbReference>
<feature type="compositionally biased region" description="Basic and acidic residues" evidence="12">
    <location>
        <begin position="673"/>
        <end position="691"/>
    </location>
</feature>
<dbReference type="OMA" id="NAHQLYE"/>
<dbReference type="PROSITE" id="PS51195">
    <property type="entry name" value="Q_MOTIF"/>
    <property type="match status" value="1"/>
</dbReference>
<evidence type="ECO:0000256" key="9">
    <source>
        <dbReference type="PROSITE-ProRule" id="PRU00552"/>
    </source>
</evidence>
<feature type="region of interest" description="Disordered" evidence="12">
    <location>
        <begin position="607"/>
        <end position="631"/>
    </location>
</feature>
<feature type="compositionally biased region" description="Acidic residues" evidence="12">
    <location>
        <begin position="751"/>
        <end position="763"/>
    </location>
</feature>
<dbReference type="InterPro" id="IPR027417">
    <property type="entry name" value="P-loop_NTPase"/>
</dbReference>
<dbReference type="Proteomes" id="UP000070544">
    <property type="component" value="Unassembled WGS sequence"/>
</dbReference>
<comment type="domain">
    <text evidence="11">The Q motif is unique to and characteristic of the DEAD box family of RNA helicases and controls ATP binding and hydrolysis.</text>
</comment>
<keyword evidence="6 10" id="KW-0347">Helicase</keyword>
<keyword evidence="8 11" id="KW-0694">RNA-binding</keyword>
<comment type="similarity">
    <text evidence="10">Belongs to the DEAD box helicase family.</text>
</comment>
<name>A0A139ASC9_GONPJ</name>
<feature type="domain" description="Helicase ATP-binding" evidence="13">
    <location>
        <begin position="66"/>
        <end position="240"/>
    </location>
</feature>
<dbReference type="CDD" id="cd18787">
    <property type="entry name" value="SF2_C_DEAD"/>
    <property type="match status" value="1"/>
</dbReference>
<evidence type="ECO:0000313" key="16">
    <source>
        <dbReference type="EMBL" id="KXS19658.1"/>
    </source>
</evidence>
<evidence type="ECO:0000256" key="4">
    <source>
        <dbReference type="ARBA" id="ARBA00022741"/>
    </source>
</evidence>
<feature type="compositionally biased region" description="Basic and acidic residues" evidence="12">
    <location>
        <begin position="699"/>
        <end position="714"/>
    </location>
</feature>
<proteinExistence type="inferred from homology"/>
<evidence type="ECO:0000256" key="6">
    <source>
        <dbReference type="ARBA" id="ARBA00022806"/>
    </source>
</evidence>
<feature type="compositionally biased region" description="Basic and acidic residues" evidence="12">
    <location>
        <begin position="607"/>
        <end position="627"/>
    </location>
</feature>
<comment type="subcellular location">
    <subcellularLocation>
        <location evidence="1">Nucleus</location>
        <location evidence="1">Nucleolus</location>
    </subcellularLocation>
</comment>
<feature type="region of interest" description="Disordered" evidence="12">
    <location>
        <begin position="671"/>
        <end position="783"/>
    </location>
</feature>
<keyword evidence="5 10" id="KW-0378">Hydrolase</keyword>
<dbReference type="GO" id="GO:0042802">
    <property type="term" value="F:identical protein binding"/>
    <property type="evidence" value="ECO:0007669"/>
    <property type="project" value="EnsemblFungi"/>
</dbReference>
<dbReference type="InterPro" id="IPR011545">
    <property type="entry name" value="DEAD/DEAH_box_helicase_dom"/>
</dbReference>
<dbReference type="GO" id="GO:0016887">
    <property type="term" value="F:ATP hydrolysis activity"/>
    <property type="evidence" value="ECO:0007669"/>
    <property type="project" value="RHEA"/>
</dbReference>
<dbReference type="Pfam" id="PF13959">
    <property type="entry name" value="CTE_SPB4"/>
    <property type="match status" value="1"/>
</dbReference>
<dbReference type="EMBL" id="KQ965737">
    <property type="protein sequence ID" value="KXS19658.1"/>
    <property type="molecule type" value="Genomic_DNA"/>
</dbReference>
<keyword evidence="2" id="KW-0690">Ribosome biogenesis</keyword>
<dbReference type="SUPFAM" id="SSF52540">
    <property type="entry name" value="P-loop containing nucleoside triphosphate hydrolases"/>
    <property type="match status" value="1"/>
</dbReference>
<dbReference type="AlphaFoldDB" id="A0A139ASC9"/>
<dbReference type="CDD" id="cd17941">
    <property type="entry name" value="DEADc_DDX10"/>
    <property type="match status" value="1"/>
</dbReference>
<dbReference type="PROSITE" id="PS51194">
    <property type="entry name" value="HELICASE_CTER"/>
    <property type="match status" value="1"/>
</dbReference>
<dbReference type="PANTHER" id="PTHR24031">
    <property type="entry name" value="RNA HELICASE"/>
    <property type="match status" value="1"/>
</dbReference>